<protein>
    <submittedName>
        <fullName evidence="7">Phytoene desaturase family protein</fullName>
        <ecNumber evidence="7">1.-.-.-</ecNumber>
    </submittedName>
</protein>
<evidence type="ECO:0000256" key="1">
    <source>
        <dbReference type="ARBA" id="ARBA00004829"/>
    </source>
</evidence>
<keyword evidence="8" id="KW-1185">Reference proteome</keyword>
<evidence type="ECO:0000256" key="3">
    <source>
        <dbReference type="ARBA" id="ARBA00023002"/>
    </source>
</evidence>
<gene>
    <name evidence="7" type="primary">crtI</name>
    <name evidence="7" type="ORF">M3M37_06685</name>
</gene>
<keyword evidence="3 5" id="KW-0560">Oxidoreductase</keyword>
<feature type="domain" description="Amine oxidase" evidence="6">
    <location>
        <begin position="13"/>
        <end position="489"/>
    </location>
</feature>
<dbReference type="PROSITE" id="PS00982">
    <property type="entry name" value="PHYTOENE_DH"/>
    <property type="match status" value="1"/>
</dbReference>
<evidence type="ECO:0000313" key="8">
    <source>
        <dbReference type="Proteomes" id="UP001056164"/>
    </source>
</evidence>
<dbReference type="SUPFAM" id="SSF51905">
    <property type="entry name" value="FAD/NAD(P)-binding domain"/>
    <property type="match status" value="1"/>
</dbReference>
<dbReference type="EC" id="1.-.-.-" evidence="7"/>
<dbReference type="GO" id="GO:0016491">
    <property type="term" value="F:oxidoreductase activity"/>
    <property type="evidence" value="ECO:0007669"/>
    <property type="project" value="UniProtKB-KW"/>
</dbReference>
<dbReference type="NCBIfam" id="TIGR02734">
    <property type="entry name" value="crtI_fam"/>
    <property type="match status" value="1"/>
</dbReference>
<organism evidence="7 8">
    <name type="scientific">Fructilactobacillus carniphilus</name>
    <dbReference type="NCBI Taxonomy" id="2940297"/>
    <lineage>
        <taxon>Bacteria</taxon>
        <taxon>Bacillati</taxon>
        <taxon>Bacillota</taxon>
        <taxon>Bacilli</taxon>
        <taxon>Lactobacillales</taxon>
        <taxon>Lactobacillaceae</taxon>
        <taxon>Fructilactobacillus</taxon>
    </lineage>
</organism>
<comment type="similarity">
    <text evidence="4">Belongs to the carotenoid/retinoid oxidoreductase family. CrtN subfamily.</text>
</comment>
<evidence type="ECO:0000259" key="6">
    <source>
        <dbReference type="Pfam" id="PF01593"/>
    </source>
</evidence>
<sequence>MKQKVSVIGAGVGGLTAALKLQSQGYEVTIFEKNHQVGGKMNRLEVDGYRFDMGPTIVMMPDIYRKPFLESGVDPDDYFTMQRVDPFMTVEIAKQRYPISSDLVRLTQLFEGSSDADMAGFLNYLADIYQKYLNAKDNFIYKSFRTPRDFFNWKTLKQALQLKTFSSSYHDMQKFIPNQQLQYLLSFQTLYIGISPFSGPSIYNIIPMIELLYGVWYIDGGMYQYALALQRRFTELGGTIKLNQPVEAIETNRSQVTGIKVAGQTLASDAVVVNADYPYAVEHLLDQSAQRLERISEKEVNQKMQYSMSCLLLYLGVDCQYEQLGVHTIKMATDFKRNLTEIETGVLPNDPSYYLYNPSAIDASVAPAGASALYVLVPVANLQQQQLSETEVQDYVPKILRRMETDFGLTDLQKWIQVQRVFTPSDFKEFYNSKYGTAFGLKPTLLQSNYFRPHNKARKIQGLYFAGASTHPGAGVPIVVTSGELAAQELEKDLSNE</sequence>
<dbReference type="InterPro" id="IPR036188">
    <property type="entry name" value="FAD/NAD-bd_sf"/>
</dbReference>
<evidence type="ECO:0000256" key="4">
    <source>
        <dbReference type="ARBA" id="ARBA00038322"/>
    </source>
</evidence>
<dbReference type="Gene3D" id="3.50.50.60">
    <property type="entry name" value="FAD/NAD(P)-binding domain"/>
    <property type="match status" value="2"/>
</dbReference>
<dbReference type="InterPro" id="IPR002937">
    <property type="entry name" value="Amino_oxidase"/>
</dbReference>
<name>A0ABY5BX28_9LACO</name>
<evidence type="ECO:0000256" key="5">
    <source>
        <dbReference type="RuleBase" id="RU362075"/>
    </source>
</evidence>
<dbReference type="PANTHER" id="PTHR43734:SF1">
    <property type="entry name" value="PHYTOENE DESATURASE"/>
    <property type="match status" value="1"/>
</dbReference>
<keyword evidence="2 5" id="KW-0125">Carotenoid biosynthesis</keyword>
<evidence type="ECO:0000313" key="7">
    <source>
        <dbReference type="EMBL" id="USS90518.1"/>
    </source>
</evidence>
<dbReference type="Proteomes" id="UP001056164">
    <property type="component" value="Chromosome"/>
</dbReference>
<proteinExistence type="inferred from homology"/>
<dbReference type="RefSeq" id="WP_252795034.1">
    <property type="nucleotide sequence ID" value="NZ_CP097121.1"/>
</dbReference>
<accession>A0ABY5BX28</accession>
<reference evidence="7" key="1">
    <citation type="submission" date="2022-05" db="EMBL/GenBank/DDBJ databases">
        <authorList>
            <person name="Oliphant S.A."/>
            <person name="Watson-Haigh N.S."/>
            <person name="Sumby K.M."/>
            <person name="Gardner J.M."/>
            <person name="Jiranek V."/>
        </authorList>
    </citation>
    <scope>NUCLEOTIDE SEQUENCE</scope>
    <source>
        <strain evidence="7">KI4_A6</strain>
    </source>
</reference>
<dbReference type="InterPro" id="IPR014105">
    <property type="entry name" value="Carotenoid/retinoid_OxRdtase"/>
</dbReference>
<dbReference type="PANTHER" id="PTHR43734">
    <property type="entry name" value="PHYTOENE DESATURASE"/>
    <property type="match status" value="1"/>
</dbReference>
<dbReference type="InterPro" id="IPR008150">
    <property type="entry name" value="Phytoene_DH_bac_CS"/>
</dbReference>
<evidence type="ECO:0000256" key="2">
    <source>
        <dbReference type="ARBA" id="ARBA00022746"/>
    </source>
</evidence>
<dbReference type="Pfam" id="PF01593">
    <property type="entry name" value="Amino_oxidase"/>
    <property type="match status" value="1"/>
</dbReference>
<dbReference type="EMBL" id="CP097121">
    <property type="protein sequence ID" value="USS90518.1"/>
    <property type="molecule type" value="Genomic_DNA"/>
</dbReference>
<comment type="pathway">
    <text evidence="1 5">Carotenoid biosynthesis.</text>
</comment>
<dbReference type="PRINTS" id="PR00419">
    <property type="entry name" value="ADXRDTASE"/>
</dbReference>